<dbReference type="AlphaFoldDB" id="A0A7W9YIW3"/>
<reference evidence="3 4" key="1">
    <citation type="submission" date="2020-08" db="EMBL/GenBank/DDBJ databases">
        <title>Sequencing the genomes of 1000 actinobacteria strains.</title>
        <authorList>
            <person name="Klenk H.-P."/>
        </authorList>
    </citation>
    <scope>NUCLEOTIDE SEQUENCE [LARGE SCALE GENOMIC DNA]</scope>
    <source>
        <strain evidence="3 4">DSM 46659</strain>
    </source>
</reference>
<comment type="caution">
    <text evidence="3">The sequence shown here is derived from an EMBL/GenBank/DDBJ whole genome shotgun (WGS) entry which is preliminary data.</text>
</comment>
<dbReference type="Proteomes" id="UP000546642">
    <property type="component" value="Unassembled WGS sequence"/>
</dbReference>
<feature type="transmembrane region" description="Helical" evidence="2">
    <location>
        <begin position="34"/>
        <end position="56"/>
    </location>
</feature>
<evidence type="ECO:0000313" key="3">
    <source>
        <dbReference type="EMBL" id="MBB6173004.1"/>
    </source>
</evidence>
<accession>A0A7W9YIW3</accession>
<evidence type="ECO:0000256" key="2">
    <source>
        <dbReference type="SAM" id="Phobius"/>
    </source>
</evidence>
<feature type="region of interest" description="Disordered" evidence="1">
    <location>
        <begin position="67"/>
        <end position="86"/>
    </location>
</feature>
<protein>
    <submittedName>
        <fullName evidence="3">Uncharacterized protein</fullName>
    </submittedName>
</protein>
<sequence>MRVPPRIAPLAATMVITGVLAAAIWAGGGPEGNLGWWIALRAAAVVGAAGLLIAVWRQDVAGRRISSGAMKDRKDESPGAGTRNTVTADSVSGVTVQGRDISNRTNTTIHGPATVVSSFLTLNLQGRLGTPAFHTLVAVWAIVFVGATAGVVVTFTPSRQGGGGAAGTGPREVSAPPTPIADVPVDVDDPNIDRNAPADGEYRCLPTGRPGQRVESPSPATVDVWPYACSISAPFGPSFVFPASAGEVEIGKVDSWRREQWAWDQGYEYGYREWAYEHGGVDANWTDVSFSVANDTAERVDILLVDVRVVERSEPLDGAVLLAHGAGLGPPRTLVIDLDDPDAPPRVTAGGMHPEPWNFPLSVDDTVEANDRELFSILATTRRSYVEWVIRVHLLIDNTAQVVEVNDNGSPFRTSAVDPAEHAPSPHASSSGRPR</sequence>
<proteinExistence type="predicted"/>
<keyword evidence="2" id="KW-0812">Transmembrane</keyword>
<feature type="region of interest" description="Disordered" evidence="1">
    <location>
        <begin position="411"/>
        <end position="435"/>
    </location>
</feature>
<name>A0A7W9YIW3_9ACTN</name>
<feature type="transmembrane region" description="Helical" evidence="2">
    <location>
        <begin position="132"/>
        <end position="155"/>
    </location>
</feature>
<keyword evidence="2" id="KW-1133">Transmembrane helix</keyword>
<evidence type="ECO:0000256" key="1">
    <source>
        <dbReference type="SAM" id="MobiDB-lite"/>
    </source>
</evidence>
<gene>
    <name evidence="3" type="ORF">HNR23_003064</name>
</gene>
<feature type="compositionally biased region" description="Low complexity" evidence="1">
    <location>
        <begin position="422"/>
        <end position="435"/>
    </location>
</feature>
<keyword evidence="2" id="KW-0472">Membrane</keyword>
<evidence type="ECO:0000313" key="4">
    <source>
        <dbReference type="Proteomes" id="UP000546642"/>
    </source>
</evidence>
<dbReference type="RefSeq" id="WP_184076221.1">
    <property type="nucleotide sequence ID" value="NZ_JACHDS010000001.1"/>
</dbReference>
<feature type="region of interest" description="Disordered" evidence="1">
    <location>
        <begin position="195"/>
        <end position="217"/>
    </location>
</feature>
<dbReference type="EMBL" id="JACHDS010000001">
    <property type="protein sequence ID" value="MBB6173004.1"/>
    <property type="molecule type" value="Genomic_DNA"/>
</dbReference>
<keyword evidence="4" id="KW-1185">Reference proteome</keyword>
<feature type="transmembrane region" description="Helical" evidence="2">
    <location>
        <begin position="7"/>
        <end position="28"/>
    </location>
</feature>
<organism evidence="3 4">
    <name type="scientific">Nocardiopsis mwathae</name>
    <dbReference type="NCBI Taxonomy" id="1472723"/>
    <lineage>
        <taxon>Bacteria</taxon>
        <taxon>Bacillati</taxon>
        <taxon>Actinomycetota</taxon>
        <taxon>Actinomycetes</taxon>
        <taxon>Streptosporangiales</taxon>
        <taxon>Nocardiopsidaceae</taxon>
        <taxon>Nocardiopsis</taxon>
    </lineage>
</organism>